<evidence type="ECO:0000256" key="1">
    <source>
        <dbReference type="ARBA" id="ARBA00001946"/>
    </source>
</evidence>
<evidence type="ECO:0000313" key="10">
    <source>
        <dbReference type="Proteomes" id="UP000231436"/>
    </source>
</evidence>
<keyword evidence="2 7" id="KW-0808">Transferase</keyword>
<evidence type="ECO:0000256" key="6">
    <source>
        <dbReference type="ARBA" id="ARBA00022842"/>
    </source>
</evidence>
<evidence type="ECO:0000256" key="3">
    <source>
        <dbReference type="ARBA" id="ARBA00022694"/>
    </source>
</evidence>
<dbReference type="GO" id="GO:0000049">
    <property type="term" value="F:tRNA binding"/>
    <property type="evidence" value="ECO:0007669"/>
    <property type="project" value="TreeGrafter"/>
</dbReference>
<evidence type="ECO:0000256" key="2">
    <source>
        <dbReference type="ARBA" id="ARBA00022679"/>
    </source>
</evidence>
<evidence type="ECO:0000313" key="9">
    <source>
        <dbReference type="EMBL" id="PJE76919.1"/>
    </source>
</evidence>
<comment type="caution">
    <text evidence="9">The sequence shown here is derived from an EMBL/GenBank/DDBJ whole genome shotgun (WGS) entry which is preliminary data.</text>
</comment>
<dbReference type="InterPro" id="IPR050264">
    <property type="entry name" value="Bact_CCA-adding_enz_type3_sf"/>
</dbReference>
<sequence>MESESARIRAQLTSQNALSFIDEFLFAFPNANLYLVGGAIRDALLSRTMHERDYDFVVTHLSPSHLEAWFQTKGELHLVGQHFGVYKFMPTGFTSKDISFIDIALPRTERVAEGSLGGYRDFDVQSDPTLPIETDLARRDFTINAMALDLRHNMLIDPHNGHVDLSHKLLKAVGQPEERFAEDLTRILRGIRFASELGFDIEPETARAMNTLIEEIHRMREVGEKFEYVVPREVIGEEIAKALSRNPVQAVQKLIEHRVIEILFPSVHSILQKNPTYLQPLSQIVPGELPLALTLLFRELSPEQVREAFDFSGLNTLPRGSSYRTEQEQILWLISVLQLSLTPEAIQTMRASLFEKRFFNGKGMMLIRCLEILKEKELAQAVKNRRREIEARWLVDHDESIAPLLSGQDILSQGIPPGPEVRLLLDHVRDLQLDGKLMRREEALRWLKEKQV</sequence>
<dbReference type="GO" id="GO:0046872">
    <property type="term" value="F:metal ion binding"/>
    <property type="evidence" value="ECO:0007669"/>
    <property type="project" value="UniProtKB-KW"/>
</dbReference>
<evidence type="ECO:0000256" key="4">
    <source>
        <dbReference type="ARBA" id="ARBA00022695"/>
    </source>
</evidence>
<dbReference type="PANTHER" id="PTHR46173:SF1">
    <property type="entry name" value="CCA TRNA NUCLEOTIDYLTRANSFERASE 1, MITOCHONDRIAL"/>
    <property type="match status" value="1"/>
</dbReference>
<evidence type="ECO:0000259" key="8">
    <source>
        <dbReference type="Pfam" id="PF01743"/>
    </source>
</evidence>
<gene>
    <name evidence="9" type="ORF">COV05_01840</name>
</gene>
<dbReference type="SUPFAM" id="SSF81301">
    <property type="entry name" value="Nucleotidyltransferase"/>
    <property type="match status" value="1"/>
</dbReference>
<proteinExistence type="inferred from homology"/>
<organism evidence="9 10">
    <name type="scientific">Candidatus Uhrbacteria bacterium CG10_big_fil_rev_8_21_14_0_10_48_16</name>
    <dbReference type="NCBI Taxonomy" id="1975038"/>
    <lineage>
        <taxon>Bacteria</taxon>
        <taxon>Candidatus Uhriibacteriota</taxon>
    </lineage>
</organism>
<dbReference type="CDD" id="cd05398">
    <property type="entry name" value="NT_ClassII-CCAase"/>
    <property type="match status" value="1"/>
</dbReference>
<evidence type="ECO:0000256" key="7">
    <source>
        <dbReference type="RuleBase" id="RU003953"/>
    </source>
</evidence>
<protein>
    <recommendedName>
        <fullName evidence="8">Poly A polymerase head domain-containing protein</fullName>
    </recommendedName>
</protein>
<dbReference type="Proteomes" id="UP000231436">
    <property type="component" value="Unassembled WGS sequence"/>
</dbReference>
<comment type="similarity">
    <text evidence="7">Belongs to the tRNA nucleotidyltransferase/poly(A) polymerase family.</text>
</comment>
<dbReference type="InterPro" id="IPR043519">
    <property type="entry name" value="NT_sf"/>
</dbReference>
<dbReference type="EMBL" id="PFEU01000008">
    <property type="protein sequence ID" value="PJE76919.1"/>
    <property type="molecule type" value="Genomic_DNA"/>
</dbReference>
<keyword evidence="3" id="KW-0819">tRNA processing</keyword>
<keyword evidence="6" id="KW-0460">Magnesium</keyword>
<reference evidence="10" key="1">
    <citation type="submission" date="2017-09" db="EMBL/GenBank/DDBJ databases">
        <title>Depth-based differentiation of microbial function through sediment-hosted aquifers and enrichment of novel symbionts in the deep terrestrial subsurface.</title>
        <authorList>
            <person name="Probst A.J."/>
            <person name="Ladd B."/>
            <person name="Jarett J.K."/>
            <person name="Geller-Mcgrath D.E."/>
            <person name="Sieber C.M.K."/>
            <person name="Emerson J.B."/>
            <person name="Anantharaman K."/>
            <person name="Thomas B.C."/>
            <person name="Malmstrom R."/>
            <person name="Stieglmeier M."/>
            <person name="Klingl A."/>
            <person name="Woyke T."/>
            <person name="Ryan C.M."/>
            <person name="Banfield J.F."/>
        </authorList>
    </citation>
    <scope>NUCLEOTIDE SEQUENCE [LARGE SCALE GENOMIC DNA]</scope>
</reference>
<accession>A0A2M8LHJ3</accession>
<dbReference type="PANTHER" id="PTHR46173">
    <property type="entry name" value="CCA TRNA NUCLEOTIDYLTRANSFERASE 1, MITOCHONDRIAL"/>
    <property type="match status" value="1"/>
</dbReference>
<dbReference type="SUPFAM" id="SSF81891">
    <property type="entry name" value="Poly A polymerase C-terminal region-like"/>
    <property type="match status" value="1"/>
</dbReference>
<name>A0A2M8LHJ3_9BACT</name>
<dbReference type="Gene3D" id="3.30.460.10">
    <property type="entry name" value="Beta Polymerase, domain 2"/>
    <property type="match status" value="1"/>
</dbReference>
<keyword evidence="4" id="KW-0548">Nucleotidyltransferase</keyword>
<dbReference type="InterPro" id="IPR002646">
    <property type="entry name" value="PolA_pol_head_dom"/>
</dbReference>
<keyword evidence="7" id="KW-0694">RNA-binding</keyword>
<dbReference type="GO" id="GO:0008033">
    <property type="term" value="P:tRNA processing"/>
    <property type="evidence" value="ECO:0007669"/>
    <property type="project" value="UniProtKB-KW"/>
</dbReference>
<dbReference type="GO" id="GO:0016779">
    <property type="term" value="F:nucleotidyltransferase activity"/>
    <property type="evidence" value="ECO:0007669"/>
    <property type="project" value="UniProtKB-KW"/>
</dbReference>
<dbReference type="Gene3D" id="1.10.3090.10">
    <property type="entry name" value="cca-adding enzyme, domain 2"/>
    <property type="match status" value="1"/>
</dbReference>
<evidence type="ECO:0000256" key="5">
    <source>
        <dbReference type="ARBA" id="ARBA00022723"/>
    </source>
</evidence>
<keyword evidence="5" id="KW-0479">Metal-binding</keyword>
<comment type="cofactor">
    <cofactor evidence="1">
        <name>Mg(2+)</name>
        <dbReference type="ChEBI" id="CHEBI:18420"/>
    </cofactor>
</comment>
<dbReference type="AlphaFoldDB" id="A0A2M8LHJ3"/>
<feature type="domain" description="Poly A polymerase head" evidence="8">
    <location>
        <begin position="33"/>
        <end position="170"/>
    </location>
</feature>
<dbReference type="Pfam" id="PF01743">
    <property type="entry name" value="PolyA_pol"/>
    <property type="match status" value="1"/>
</dbReference>